<feature type="chain" id="PRO_5046992963" evidence="1">
    <location>
        <begin position="30"/>
        <end position="432"/>
    </location>
</feature>
<proteinExistence type="predicted"/>
<keyword evidence="3" id="KW-1185">Reference proteome</keyword>
<feature type="signal peptide" evidence="1">
    <location>
        <begin position="1"/>
        <end position="29"/>
    </location>
</feature>
<sequence length="432" mass="44890">MLTPRGVRRTAMILGACLAAAVPGGVAGAAPRDFYEVPAADLVGAPGTVVEAAPYAPLLSVSNQQGPWPSGANRIMYRTKDAHGDATAASATYFDASLPWTGAGARPLVVLAPGTQGQGDQCAPSKLFADLVHYTYPLDFAVEYEVLQVHALLSRGIDVVVTDYQGLGTAGMHSYVDRRAQGHAVLDAARAVKALPDSRVGDDNPIGFWGYSQGGGAAASAAEMQPSYAPELNVRGTYAGGPPADLRAVAAALDGGLAAGLLGYAVNSIYAGYPEARAEIDEALNPAGRQALDEIATQCVPETIARYGLHRTAEWTKDGRSLAELIDALPAVRAVVDEQRIGRSTPGSPVLIVQGRNDDLIPHAQATQLAADWCGRGATVDFRTEEIPPIAPGFVIGHGLPMASGLPSALDWMTDRFNAVPASSACSAVTVR</sequence>
<dbReference type="InterPro" id="IPR029058">
    <property type="entry name" value="AB_hydrolase_fold"/>
</dbReference>
<keyword evidence="1" id="KW-0732">Signal</keyword>
<dbReference type="Proteomes" id="UP001629745">
    <property type="component" value="Unassembled WGS sequence"/>
</dbReference>
<dbReference type="EMBL" id="JBDLNV010000010">
    <property type="protein sequence ID" value="MFM1726413.1"/>
    <property type="molecule type" value="Genomic_DNA"/>
</dbReference>
<dbReference type="Gene3D" id="1.10.260.130">
    <property type="match status" value="1"/>
</dbReference>
<dbReference type="InterPro" id="IPR005152">
    <property type="entry name" value="Lipase_secreted"/>
</dbReference>
<dbReference type="SUPFAM" id="SSF53474">
    <property type="entry name" value="alpha/beta-Hydrolases"/>
    <property type="match status" value="1"/>
</dbReference>
<dbReference type="PIRSF" id="PIRSF029171">
    <property type="entry name" value="Esterase_LipA"/>
    <property type="match status" value="1"/>
</dbReference>
<organism evidence="2 3">
    <name type="scientific">Rhodococcus parequi</name>
    <dbReference type="NCBI Taxonomy" id="3137122"/>
    <lineage>
        <taxon>Bacteria</taxon>
        <taxon>Bacillati</taxon>
        <taxon>Actinomycetota</taxon>
        <taxon>Actinomycetes</taxon>
        <taxon>Mycobacteriales</taxon>
        <taxon>Nocardiaceae</taxon>
        <taxon>Rhodococcus</taxon>
    </lineage>
</organism>
<evidence type="ECO:0000313" key="2">
    <source>
        <dbReference type="EMBL" id="MFM1726413.1"/>
    </source>
</evidence>
<evidence type="ECO:0000313" key="3">
    <source>
        <dbReference type="Proteomes" id="UP001629745"/>
    </source>
</evidence>
<dbReference type="Pfam" id="PF03583">
    <property type="entry name" value="LIP"/>
    <property type="match status" value="1"/>
</dbReference>
<accession>A0ABW9FP57</accession>
<dbReference type="RefSeq" id="WP_420166867.1">
    <property type="nucleotide sequence ID" value="NZ_JBDLNV010000010.1"/>
</dbReference>
<protein>
    <submittedName>
        <fullName evidence="2">Alpha/beta fold hydrolase</fullName>
    </submittedName>
</protein>
<comment type="caution">
    <text evidence="2">The sequence shown here is derived from an EMBL/GenBank/DDBJ whole genome shotgun (WGS) entry which is preliminary data.</text>
</comment>
<reference evidence="2 3" key="1">
    <citation type="submission" date="2023-11" db="EMBL/GenBank/DDBJ databases">
        <authorList>
            <person name="Val-Calvo J."/>
            <person name="Scortti M."/>
            <person name="Vazquez-Boland J."/>
        </authorList>
    </citation>
    <scope>NUCLEOTIDE SEQUENCE [LARGE SCALE GENOMIC DNA]</scope>
    <source>
        <strain evidence="2 3">PAM 2766</strain>
    </source>
</reference>
<dbReference type="GO" id="GO:0016787">
    <property type="term" value="F:hydrolase activity"/>
    <property type="evidence" value="ECO:0007669"/>
    <property type="project" value="UniProtKB-KW"/>
</dbReference>
<name>A0ABW9FP57_9NOCA</name>
<gene>
    <name evidence="2" type="ORF">ABEU20_000090</name>
</gene>
<dbReference type="PANTHER" id="PTHR34853:SF1">
    <property type="entry name" value="LIPASE 5"/>
    <property type="match status" value="1"/>
</dbReference>
<dbReference type="PANTHER" id="PTHR34853">
    <property type="match status" value="1"/>
</dbReference>
<evidence type="ECO:0000256" key="1">
    <source>
        <dbReference type="SAM" id="SignalP"/>
    </source>
</evidence>
<keyword evidence="2" id="KW-0378">Hydrolase</keyword>
<dbReference type="Gene3D" id="3.40.50.1820">
    <property type="entry name" value="alpha/beta hydrolase"/>
    <property type="match status" value="1"/>
</dbReference>